<organism evidence="1">
    <name type="scientific">Ophidiomyces ophidiicola</name>
    <dbReference type="NCBI Taxonomy" id="1387563"/>
    <lineage>
        <taxon>Eukaryota</taxon>
        <taxon>Fungi</taxon>
        <taxon>Dikarya</taxon>
        <taxon>Ascomycota</taxon>
        <taxon>Pezizomycotina</taxon>
        <taxon>Eurotiomycetes</taxon>
        <taxon>Eurotiomycetidae</taxon>
        <taxon>Onygenales</taxon>
        <taxon>Onygenaceae</taxon>
        <taxon>Ophidiomyces</taxon>
    </lineage>
</organism>
<gene>
    <name evidence="1" type="ORF">LOY88_005958</name>
</gene>
<reference evidence="1" key="1">
    <citation type="journal article" date="2022" name="bioRxiv">
        <title>Population genetic analysis of Ophidiomyces ophidiicola, the causative agent of snake fungal disease, indicates recent introductions to the USA.</title>
        <authorList>
            <person name="Ladner J.T."/>
            <person name="Palmer J.M."/>
            <person name="Ettinger C.L."/>
            <person name="Stajich J.E."/>
            <person name="Farrell T.M."/>
            <person name="Glorioso B.M."/>
            <person name="Lawson B."/>
            <person name="Price S.J."/>
            <person name="Stengle A.G."/>
            <person name="Grear D.A."/>
            <person name="Lorch J.M."/>
        </authorList>
    </citation>
    <scope>NUCLEOTIDE SEQUENCE</scope>
    <source>
        <strain evidence="1">NWHC 24266-5</strain>
    </source>
</reference>
<evidence type="ECO:0000313" key="1">
    <source>
        <dbReference type="EMBL" id="KAI2382512.1"/>
    </source>
</evidence>
<accession>A0ACB8UPU4</accession>
<name>A0ACB8UPU4_9EURO</name>
<dbReference type="EMBL" id="JALBCA010000120">
    <property type="protein sequence ID" value="KAI2382512.1"/>
    <property type="molecule type" value="Genomic_DNA"/>
</dbReference>
<comment type="caution">
    <text evidence="1">The sequence shown here is derived from an EMBL/GenBank/DDBJ whole genome shotgun (WGS) entry which is preliminary data.</text>
</comment>
<protein>
    <submittedName>
        <fullName evidence="1">Uncharacterized protein</fullName>
    </submittedName>
</protein>
<proteinExistence type="predicted"/>
<sequence length="302" mass="34464">MALPSQSVIEPDSVGSDENDDDTILTDYASIASTIPNYVYQNGRRYHSHQSDQYLLPNDEREQERLDYMHHMFLLTLDGELCHTKLENPQHILDIGTGTGIWAIEMAEIYPSAEVTGTDISPIQTSWAPPNVQFLVDDAVQEWTLPEASFDFVHVRTLAGSITDWPAFIERCYRRPNRIIRVSIADDEFMKIAEEAKIELDPFPRYADWLQDAGFQNVDQVEKVVPIGTWPKDRVLKTRGRYFMAQFLNSGLETYTLSLFTRCAGWQPEDVHSLLGGVVEEVSSNKMHLYTHFSFVTAKKPA</sequence>